<evidence type="ECO:0000256" key="4">
    <source>
        <dbReference type="ARBA" id="ARBA00023015"/>
    </source>
</evidence>
<evidence type="ECO:0000256" key="6">
    <source>
        <dbReference type="HAMAP-Rule" id="MF_00073"/>
    </source>
</evidence>
<name>A0ABS6EX01_9CLOT</name>
<dbReference type="HAMAP" id="MF_00073">
    <property type="entry name" value="NusB"/>
    <property type="match status" value="1"/>
</dbReference>
<keyword evidence="2 6" id="KW-0889">Transcription antitermination</keyword>
<keyword evidence="5 6" id="KW-0804">Transcription</keyword>
<dbReference type="EMBL" id="JAHLQL010000001">
    <property type="protein sequence ID" value="MBU5590751.1"/>
    <property type="molecule type" value="Genomic_DNA"/>
</dbReference>
<dbReference type="Gene3D" id="1.10.940.10">
    <property type="entry name" value="NusB-like"/>
    <property type="match status" value="1"/>
</dbReference>
<dbReference type="PANTHER" id="PTHR11078">
    <property type="entry name" value="N UTILIZATION SUBSTANCE PROTEIN B-RELATED"/>
    <property type="match status" value="1"/>
</dbReference>
<comment type="function">
    <text evidence="6">Involved in transcription antitermination. Required for transcription of ribosomal RNA (rRNA) genes. Binds specifically to the boxA antiterminator sequence of the ribosomal RNA (rrn) operons.</text>
</comment>
<keyword evidence="9" id="KW-1185">Reference proteome</keyword>
<dbReference type="SUPFAM" id="SSF48013">
    <property type="entry name" value="NusB-like"/>
    <property type="match status" value="1"/>
</dbReference>
<dbReference type="PANTHER" id="PTHR11078:SF3">
    <property type="entry name" value="ANTITERMINATION NUSB DOMAIN-CONTAINING PROTEIN"/>
    <property type="match status" value="1"/>
</dbReference>
<protein>
    <recommendedName>
        <fullName evidence="6">Transcription antitermination protein NusB</fullName>
    </recommendedName>
    <alternativeName>
        <fullName evidence="6">Antitermination factor NusB</fullName>
    </alternativeName>
</protein>
<evidence type="ECO:0000256" key="5">
    <source>
        <dbReference type="ARBA" id="ARBA00023163"/>
    </source>
</evidence>
<organism evidence="8 9">
    <name type="scientific">Clostridium simiarum</name>
    <dbReference type="NCBI Taxonomy" id="2841506"/>
    <lineage>
        <taxon>Bacteria</taxon>
        <taxon>Bacillati</taxon>
        <taxon>Bacillota</taxon>
        <taxon>Clostridia</taxon>
        <taxon>Eubacteriales</taxon>
        <taxon>Clostridiaceae</taxon>
        <taxon>Clostridium</taxon>
    </lineage>
</organism>
<evidence type="ECO:0000256" key="2">
    <source>
        <dbReference type="ARBA" id="ARBA00022814"/>
    </source>
</evidence>
<evidence type="ECO:0000256" key="1">
    <source>
        <dbReference type="ARBA" id="ARBA00005952"/>
    </source>
</evidence>
<dbReference type="InterPro" id="IPR006027">
    <property type="entry name" value="NusB_RsmB_TIM44"/>
</dbReference>
<proteinExistence type="inferred from homology"/>
<reference evidence="8 9" key="1">
    <citation type="submission" date="2021-06" db="EMBL/GenBank/DDBJ databases">
        <authorList>
            <person name="Sun Q."/>
            <person name="Li D."/>
        </authorList>
    </citation>
    <scope>NUCLEOTIDE SEQUENCE [LARGE SCALE GENOMIC DNA]</scope>
    <source>
        <strain evidence="8 9">MSJ-4</strain>
    </source>
</reference>
<dbReference type="RefSeq" id="WP_032121674.1">
    <property type="nucleotide sequence ID" value="NZ_JAHLQL010000001.1"/>
</dbReference>
<dbReference type="Pfam" id="PF01029">
    <property type="entry name" value="NusB"/>
    <property type="match status" value="1"/>
</dbReference>
<evidence type="ECO:0000313" key="9">
    <source>
        <dbReference type="Proteomes" id="UP000736583"/>
    </source>
</evidence>
<accession>A0ABS6EX01</accession>
<evidence type="ECO:0000259" key="7">
    <source>
        <dbReference type="Pfam" id="PF01029"/>
    </source>
</evidence>
<gene>
    <name evidence="6 8" type="primary">nusB</name>
    <name evidence="8" type="ORF">KQI89_03160</name>
</gene>
<dbReference type="Proteomes" id="UP000736583">
    <property type="component" value="Unassembled WGS sequence"/>
</dbReference>
<sequence>MNRTKSREVALELVFQMMLNKENSEETFESFMENTDYDISELDINYIKSIMEGIDSKKEELDLEIEKYMVNWKLPRISKVNHSILRIGAYEILYLKDVPYKVAINEALELTRKYSEDKSVSFINGVLDKISKNK</sequence>
<dbReference type="NCBIfam" id="TIGR01951">
    <property type="entry name" value="nusB"/>
    <property type="match status" value="1"/>
</dbReference>
<evidence type="ECO:0000256" key="3">
    <source>
        <dbReference type="ARBA" id="ARBA00022884"/>
    </source>
</evidence>
<comment type="similarity">
    <text evidence="1 6">Belongs to the NusB family.</text>
</comment>
<dbReference type="InterPro" id="IPR011605">
    <property type="entry name" value="NusB_fam"/>
</dbReference>
<evidence type="ECO:0000313" key="8">
    <source>
        <dbReference type="EMBL" id="MBU5590751.1"/>
    </source>
</evidence>
<comment type="caution">
    <text evidence="8">The sequence shown here is derived from an EMBL/GenBank/DDBJ whole genome shotgun (WGS) entry which is preliminary data.</text>
</comment>
<dbReference type="InterPro" id="IPR035926">
    <property type="entry name" value="NusB-like_sf"/>
</dbReference>
<keyword evidence="3 6" id="KW-0694">RNA-binding</keyword>
<keyword evidence="4 6" id="KW-0805">Transcription regulation</keyword>
<feature type="domain" description="NusB/RsmB/TIM44" evidence="7">
    <location>
        <begin position="5"/>
        <end position="132"/>
    </location>
</feature>